<dbReference type="Pfam" id="PF00782">
    <property type="entry name" value="DSPc"/>
    <property type="match status" value="1"/>
</dbReference>
<sequence length="252" mass="27661">MGSTVVRVRSLRFFVALYAAYTRYRYRLTSPSSPLDFRHVELEEQLENLYLLVVYAPHVGDDVLANVQAGLLELLRELRLPLLSSVHSYVWRERISVAIASDKQQVAPGLFIGSSLAFLSSQSHVAAFSRGFVAVTTNALDGIEAGTTARDTLVRLELDKVGFDAIASVDLLRKTLAVHGTVLVFCETGVAFSGAVCIAYLMHTFRLPYEAALLVVRAARGLVEPTPALRDVLKAFEVSLTLTSETPQLFMA</sequence>
<dbReference type="GO" id="GO:0005737">
    <property type="term" value="C:cytoplasm"/>
    <property type="evidence" value="ECO:0007669"/>
    <property type="project" value="TreeGrafter"/>
</dbReference>
<dbReference type="VEuPathDB" id="FungiDB:SPRG_14241"/>
<dbReference type="KEGG" id="spar:SPRG_14241"/>
<dbReference type="SMART" id="SM00195">
    <property type="entry name" value="DSPc"/>
    <property type="match status" value="1"/>
</dbReference>
<protein>
    <recommendedName>
        <fullName evidence="2">Tyrosine-protein phosphatase domain-containing protein</fullName>
    </recommendedName>
</protein>
<dbReference type="GO" id="GO:0070372">
    <property type="term" value="P:regulation of ERK1 and ERK2 cascade"/>
    <property type="evidence" value="ECO:0007669"/>
    <property type="project" value="TreeGrafter"/>
</dbReference>
<reference evidence="3 4" key="1">
    <citation type="journal article" date="2013" name="PLoS Genet.">
        <title>Distinctive expansion of potential virulence genes in the genome of the oomycete fish pathogen Saprolegnia parasitica.</title>
        <authorList>
            <person name="Jiang R.H."/>
            <person name="de Bruijn I."/>
            <person name="Haas B.J."/>
            <person name="Belmonte R."/>
            <person name="Lobach L."/>
            <person name="Christie J."/>
            <person name="van den Ackerveken G."/>
            <person name="Bottin A."/>
            <person name="Bulone V."/>
            <person name="Diaz-Moreno S.M."/>
            <person name="Dumas B."/>
            <person name="Fan L."/>
            <person name="Gaulin E."/>
            <person name="Govers F."/>
            <person name="Grenville-Briggs L.J."/>
            <person name="Horner N.R."/>
            <person name="Levin J.Z."/>
            <person name="Mammella M."/>
            <person name="Meijer H.J."/>
            <person name="Morris P."/>
            <person name="Nusbaum C."/>
            <person name="Oome S."/>
            <person name="Phillips A.J."/>
            <person name="van Rooyen D."/>
            <person name="Rzeszutek E."/>
            <person name="Saraiva M."/>
            <person name="Secombes C.J."/>
            <person name="Seidl M.F."/>
            <person name="Snel B."/>
            <person name="Stassen J.H."/>
            <person name="Sykes S."/>
            <person name="Tripathy S."/>
            <person name="van den Berg H."/>
            <person name="Vega-Arreguin J.C."/>
            <person name="Wawra S."/>
            <person name="Young S.K."/>
            <person name="Zeng Q."/>
            <person name="Dieguez-Uribeondo J."/>
            <person name="Russ C."/>
            <person name="Tyler B.M."/>
            <person name="van West P."/>
        </authorList>
    </citation>
    <scope>NUCLEOTIDE SEQUENCE [LARGE SCALE GENOMIC DNA]</scope>
    <source>
        <strain evidence="3 4">CBS 223.65</strain>
    </source>
</reference>
<accession>A0A067BMP0</accession>
<organism evidence="3 4">
    <name type="scientific">Saprolegnia parasitica (strain CBS 223.65)</name>
    <dbReference type="NCBI Taxonomy" id="695850"/>
    <lineage>
        <taxon>Eukaryota</taxon>
        <taxon>Sar</taxon>
        <taxon>Stramenopiles</taxon>
        <taxon>Oomycota</taxon>
        <taxon>Saprolegniomycetes</taxon>
        <taxon>Saprolegniales</taxon>
        <taxon>Saprolegniaceae</taxon>
        <taxon>Saprolegnia</taxon>
    </lineage>
</organism>
<dbReference type="Gene3D" id="3.90.190.10">
    <property type="entry name" value="Protein tyrosine phosphatase superfamily"/>
    <property type="match status" value="1"/>
</dbReference>
<dbReference type="GO" id="GO:1990444">
    <property type="term" value="F:F-box domain binding"/>
    <property type="evidence" value="ECO:0007669"/>
    <property type="project" value="TreeGrafter"/>
</dbReference>
<dbReference type="InterPro" id="IPR029021">
    <property type="entry name" value="Prot-tyrosine_phosphatase-like"/>
</dbReference>
<dbReference type="RefSeq" id="XP_012209573.1">
    <property type="nucleotide sequence ID" value="XM_012354183.1"/>
</dbReference>
<gene>
    <name evidence="3" type="ORF">SPRG_14241</name>
</gene>
<dbReference type="SUPFAM" id="SSF52799">
    <property type="entry name" value="(Phosphotyrosine protein) phosphatases II"/>
    <property type="match status" value="1"/>
</dbReference>
<dbReference type="Proteomes" id="UP000030745">
    <property type="component" value="Unassembled WGS sequence"/>
</dbReference>
<dbReference type="PANTHER" id="PTHR46588">
    <property type="entry name" value="SERINE/THREONINE/TYROSINE-INTERACTING PROTEIN"/>
    <property type="match status" value="1"/>
</dbReference>
<dbReference type="InterPro" id="IPR020422">
    <property type="entry name" value="TYR_PHOSPHATASE_DUAL_dom"/>
</dbReference>
<dbReference type="STRING" id="695850.A0A067BMP0"/>
<dbReference type="GO" id="GO:0062026">
    <property type="term" value="P:negative regulation of SCF-dependent proteasomal ubiquitin-dependent catabolic process"/>
    <property type="evidence" value="ECO:0007669"/>
    <property type="project" value="TreeGrafter"/>
</dbReference>
<evidence type="ECO:0000256" key="1">
    <source>
        <dbReference type="ARBA" id="ARBA00009649"/>
    </source>
</evidence>
<dbReference type="PANTHER" id="PTHR46588:SF1">
    <property type="entry name" value="SERINE_THREONINE_TYROSINE-INTERACTING PROTEIN"/>
    <property type="match status" value="1"/>
</dbReference>
<evidence type="ECO:0000259" key="2">
    <source>
        <dbReference type="SMART" id="SM00195"/>
    </source>
</evidence>
<evidence type="ECO:0000313" key="4">
    <source>
        <dbReference type="Proteomes" id="UP000030745"/>
    </source>
</evidence>
<keyword evidence="4" id="KW-1185">Reference proteome</keyword>
<dbReference type="GO" id="GO:0005654">
    <property type="term" value="C:nucleoplasm"/>
    <property type="evidence" value="ECO:0007669"/>
    <property type="project" value="TreeGrafter"/>
</dbReference>
<dbReference type="EMBL" id="KK583337">
    <property type="protein sequence ID" value="KDO19714.1"/>
    <property type="molecule type" value="Genomic_DNA"/>
</dbReference>
<feature type="domain" description="Tyrosine-protein phosphatase" evidence="2">
    <location>
        <begin position="102"/>
        <end position="239"/>
    </location>
</feature>
<dbReference type="OMA" id="AYLMHTC"/>
<evidence type="ECO:0000313" key="3">
    <source>
        <dbReference type="EMBL" id="KDO19714.1"/>
    </source>
</evidence>
<dbReference type="InterPro" id="IPR052449">
    <property type="entry name" value="STYX-Interacting_Phosphatase"/>
</dbReference>
<name>A0A067BMP0_SAPPC</name>
<dbReference type="InterPro" id="IPR000340">
    <property type="entry name" value="Dual-sp_phosphatase_cat-dom"/>
</dbReference>
<dbReference type="AlphaFoldDB" id="A0A067BMP0"/>
<proteinExistence type="inferred from homology"/>
<comment type="similarity">
    <text evidence="1">Belongs to the protein-tyrosine phosphatase family. Non-receptor class subfamily.</text>
</comment>
<dbReference type="GeneID" id="24136056"/>
<dbReference type="OrthoDB" id="64856at2759"/>
<dbReference type="CDD" id="cd14498">
    <property type="entry name" value="DSP"/>
    <property type="match status" value="1"/>
</dbReference>